<evidence type="ECO:0000313" key="3">
    <source>
        <dbReference type="Proteomes" id="UP000297713"/>
    </source>
</evidence>
<dbReference type="GO" id="GO:0003676">
    <property type="term" value="F:nucleic acid binding"/>
    <property type="evidence" value="ECO:0007669"/>
    <property type="project" value="InterPro"/>
</dbReference>
<dbReference type="InterPro" id="IPR012337">
    <property type="entry name" value="RNaseH-like_sf"/>
</dbReference>
<dbReference type="Proteomes" id="UP000297713">
    <property type="component" value="Unassembled WGS sequence"/>
</dbReference>
<dbReference type="GO" id="GO:0006139">
    <property type="term" value="P:nucleobase-containing compound metabolic process"/>
    <property type="evidence" value="ECO:0007669"/>
    <property type="project" value="InterPro"/>
</dbReference>
<dbReference type="PANTHER" id="PTHR47649:SF1">
    <property type="entry name" value="RIBONUCLEASE D"/>
    <property type="match status" value="1"/>
</dbReference>
<dbReference type="Pfam" id="PF01612">
    <property type="entry name" value="DNA_pol_A_exo1"/>
    <property type="match status" value="1"/>
</dbReference>
<dbReference type="InterPro" id="IPR002562">
    <property type="entry name" value="3'-5'_exonuclease_dom"/>
</dbReference>
<accession>A0A4Y8PC44</accession>
<dbReference type="Gene3D" id="1.10.150.80">
    <property type="entry name" value="HRDC domain"/>
    <property type="match status" value="1"/>
</dbReference>
<dbReference type="EMBL" id="LXQC01000137">
    <property type="protein sequence ID" value="TFE68784.1"/>
    <property type="molecule type" value="Genomic_DNA"/>
</dbReference>
<organism evidence="2 3">
    <name type="scientific">Methylacidiphilum caldifontis</name>
    <dbReference type="NCBI Taxonomy" id="2795386"/>
    <lineage>
        <taxon>Bacteria</taxon>
        <taxon>Pseudomonadati</taxon>
        <taxon>Verrucomicrobiota</taxon>
        <taxon>Methylacidiphilae</taxon>
        <taxon>Methylacidiphilales</taxon>
        <taxon>Methylacidiphilaceae</taxon>
        <taxon>Methylacidiphilum (ex Ratnadevi et al. 2023)</taxon>
    </lineage>
</organism>
<name>A0A4Y8PC44_9BACT</name>
<evidence type="ECO:0000259" key="1">
    <source>
        <dbReference type="Pfam" id="PF01612"/>
    </source>
</evidence>
<dbReference type="Gene3D" id="3.30.420.10">
    <property type="entry name" value="Ribonuclease H-like superfamily/Ribonuclease H"/>
    <property type="match status" value="1"/>
</dbReference>
<feature type="domain" description="3'-5' exonuclease" evidence="1">
    <location>
        <begin position="5"/>
        <end position="124"/>
    </location>
</feature>
<evidence type="ECO:0000313" key="2">
    <source>
        <dbReference type="EMBL" id="TFE68784.1"/>
    </source>
</evidence>
<dbReference type="AlphaFoldDB" id="A0A4Y8PC44"/>
<reference evidence="2 3" key="1">
    <citation type="submission" date="2016-05" db="EMBL/GenBank/DDBJ databases">
        <title>Diversity and Homogeneity among Thermoacidophilic Verrucomicrobia Methanotrophs Linked with Geographical Origin.</title>
        <authorList>
            <person name="Erikstad H.-A."/>
            <person name="Smestad N.B."/>
            <person name="Ceballos R.M."/>
            <person name="Birkeland N.-K."/>
        </authorList>
    </citation>
    <scope>NUCLEOTIDE SEQUENCE [LARGE SCALE GENOMIC DNA]</scope>
    <source>
        <strain evidence="2 3">Phi</strain>
    </source>
</reference>
<dbReference type="InterPro" id="IPR010997">
    <property type="entry name" value="HRDC-like_sf"/>
</dbReference>
<dbReference type="GO" id="GO:0000166">
    <property type="term" value="F:nucleotide binding"/>
    <property type="evidence" value="ECO:0007669"/>
    <property type="project" value="InterPro"/>
</dbReference>
<sequence length="319" mass="36472">MVSLCQGRNLAVIDCLQGNLALLWDVLAATEWICHGMDYDLKMLRKSGCPQPRAIFDTHIAAKLCGFESVGYAHLVSLFFQTKLSKEHQKADWSRRPLSPSLISYTAKDVLYLEKLKEILSRLLQSLGRREWMEQSCKRIQRKIENSFLNSTQQLERMEGIHKLDSLGQSILFELQQWRQKLALLRDIPPFKIIPTEELIQMSFIVAHGGSILKIPAVKSLEKEMLGDLLQAIEKGKQNEAQKEPFVGKKLFFLDREAAKRFELLKNKRNKIASFLGIDPSLIASRTILTEMAINPKSARQKLIEDNKLCPWQADLLGI</sequence>
<dbReference type="CDD" id="cd06142">
    <property type="entry name" value="RNaseD_exo"/>
    <property type="match status" value="1"/>
</dbReference>
<protein>
    <submittedName>
        <fullName evidence="2">Ribonuclease D</fullName>
    </submittedName>
</protein>
<dbReference type="SUPFAM" id="SSF47819">
    <property type="entry name" value="HRDC-like"/>
    <property type="match status" value="1"/>
</dbReference>
<proteinExistence type="predicted"/>
<dbReference type="InterPro" id="IPR036397">
    <property type="entry name" value="RNaseH_sf"/>
</dbReference>
<dbReference type="InterPro" id="IPR044876">
    <property type="entry name" value="HRDC_dom_sf"/>
</dbReference>
<gene>
    <name evidence="2" type="ORF">A7Q10_07740</name>
</gene>
<dbReference type="GO" id="GO:0008408">
    <property type="term" value="F:3'-5' exonuclease activity"/>
    <property type="evidence" value="ECO:0007669"/>
    <property type="project" value="InterPro"/>
</dbReference>
<comment type="caution">
    <text evidence="2">The sequence shown here is derived from an EMBL/GenBank/DDBJ whole genome shotgun (WGS) entry which is preliminary data.</text>
</comment>
<dbReference type="SUPFAM" id="SSF53098">
    <property type="entry name" value="Ribonuclease H-like"/>
    <property type="match status" value="1"/>
</dbReference>
<dbReference type="InterPro" id="IPR051086">
    <property type="entry name" value="RNase_D-like"/>
</dbReference>
<dbReference type="PANTHER" id="PTHR47649">
    <property type="entry name" value="RIBONUCLEASE D"/>
    <property type="match status" value="1"/>
</dbReference>
<keyword evidence="3" id="KW-1185">Reference proteome</keyword>